<dbReference type="InterPro" id="IPR016095">
    <property type="entry name" value="Ribosomal_uL1_3-a/b-sand"/>
</dbReference>
<dbReference type="InterPro" id="IPR023674">
    <property type="entry name" value="Ribosomal_uL1-like"/>
</dbReference>
<dbReference type="PANTHER" id="PTHR36427">
    <property type="entry name" value="54S RIBOSOMAL PROTEIN L1, MITOCHONDRIAL"/>
    <property type="match status" value="1"/>
</dbReference>
<dbReference type="GO" id="GO:0005840">
    <property type="term" value="C:ribosome"/>
    <property type="evidence" value="ECO:0007669"/>
    <property type="project" value="UniProtKB-KW"/>
</dbReference>
<feature type="compositionally biased region" description="Acidic residues" evidence="4">
    <location>
        <begin position="318"/>
        <end position="333"/>
    </location>
</feature>
<evidence type="ECO:0000256" key="1">
    <source>
        <dbReference type="ARBA" id="ARBA00010531"/>
    </source>
</evidence>
<proteinExistence type="inferred from homology"/>
<dbReference type="Proteomes" id="UP000325440">
    <property type="component" value="Unassembled WGS sequence"/>
</dbReference>
<dbReference type="PANTHER" id="PTHR36427:SF3">
    <property type="entry name" value="LARGE RIBOSOMAL SUBUNIT PROTEIN UL1M"/>
    <property type="match status" value="1"/>
</dbReference>
<dbReference type="Gene3D" id="3.40.50.790">
    <property type="match status" value="1"/>
</dbReference>
<dbReference type="InterPro" id="IPR028364">
    <property type="entry name" value="Ribosomal_uL1/biogenesis"/>
</dbReference>
<evidence type="ECO:0000256" key="4">
    <source>
        <dbReference type="SAM" id="MobiDB-lite"/>
    </source>
</evidence>
<feature type="region of interest" description="Disordered" evidence="4">
    <location>
        <begin position="315"/>
        <end position="341"/>
    </location>
</feature>
<evidence type="ECO:0000313" key="6">
    <source>
        <dbReference type="Proteomes" id="UP000325440"/>
    </source>
</evidence>
<keyword evidence="3" id="KW-0687">Ribonucleoprotein</keyword>
<gene>
    <name evidence="5" type="ORF">CINCED_3A023830</name>
</gene>
<comment type="similarity">
    <text evidence="1">Belongs to the universal ribosomal protein uL1 family.</text>
</comment>
<dbReference type="Gene3D" id="3.30.190.20">
    <property type="match status" value="1"/>
</dbReference>
<reference evidence="5 6" key="1">
    <citation type="submission" date="2019-08" db="EMBL/GenBank/DDBJ databases">
        <authorList>
            <person name="Alioto T."/>
            <person name="Alioto T."/>
            <person name="Gomez Garrido J."/>
        </authorList>
    </citation>
    <scope>NUCLEOTIDE SEQUENCE [LARGE SCALE GENOMIC DNA]</scope>
</reference>
<dbReference type="SUPFAM" id="SSF56808">
    <property type="entry name" value="Ribosomal protein L1"/>
    <property type="match status" value="1"/>
</dbReference>
<evidence type="ECO:0000256" key="3">
    <source>
        <dbReference type="ARBA" id="ARBA00023274"/>
    </source>
</evidence>
<protein>
    <submittedName>
        <fullName evidence="5">Ribosomal protein L1, 3-layer alpha/beta-sandwich,Ribosomal protein L1/ribosomal biogenesis</fullName>
    </submittedName>
</protein>
<evidence type="ECO:0000256" key="2">
    <source>
        <dbReference type="ARBA" id="ARBA00022980"/>
    </source>
</evidence>
<keyword evidence="2 5" id="KW-0689">Ribosomal protein</keyword>
<dbReference type="Pfam" id="PF00687">
    <property type="entry name" value="Ribosomal_L1"/>
    <property type="match status" value="1"/>
</dbReference>
<dbReference type="AlphaFoldDB" id="A0A5E4M303"/>
<organism evidence="5 6">
    <name type="scientific">Cinara cedri</name>
    <dbReference type="NCBI Taxonomy" id="506608"/>
    <lineage>
        <taxon>Eukaryota</taxon>
        <taxon>Metazoa</taxon>
        <taxon>Ecdysozoa</taxon>
        <taxon>Arthropoda</taxon>
        <taxon>Hexapoda</taxon>
        <taxon>Insecta</taxon>
        <taxon>Pterygota</taxon>
        <taxon>Neoptera</taxon>
        <taxon>Paraneoptera</taxon>
        <taxon>Hemiptera</taxon>
        <taxon>Sternorrhyncha</taxon>
        <taxon>Aphidomorpha</taxon>
        <taxon>Aphidoidea</taxon>
        <taxon>Aphididae</taxon>
        <taxon>Lachninae</taxon>
        <taxon>Cinara</taxon>
    </lineage>
</organism>
<accession>A0A5E4M303</accession>
<evidence type="ECO:0000313" key="5">
    <source>
        <dbReference type="EMBL" id="VVC26562.1"/>
    </source>
</evidence>
<dbReference type="GO" id="GO:1990904">
    <property type="term" value="C:ribonucleoprotein complex"/>
    <property type="evidence" value="ECO:0007669"/>
    <property type="project" value="UniProtKB-KW"/>
</dbReference>
<name>A0A5E4M303_9HEMI</name>
<dbReference type="OrthoDB" id="1747252at2759"/>
<keyword evidence="6" id="KW-1185">Reference proteome</keyword>
<sequence>MFNFSSLFRSLPAVSSIMPVRYRARKSTREKKAKIHKKNRAANLAKARKYIPILKKKQLDKSSRTIDTFFWRVPKDDVYVGKFNQIRSYKLLDAILAHRELHHPTMMNIPDAPLNVHLEIDLTTDKKNKFVDKYQKIIEFPYPYDHGEDRTILAFCQTTEMMEEARNAGAMLVGGRDIIKNIERGLIMLPDFQYVLAHPDILTELPAIRGLLRRRYPTLQNGSLTLDLVATIKHYIKGIRYNMQVDPYDESLGLVGMKIGQLTDEPNQLVENFDTLFKDIMTKAPKRANPSPFITRCFIQTPASREKFSINLSQFVTQEEEDETDSDDEDDENETKTKQSV</sequence>
<dbReference type="EMBL" id="CABPRJ010000037">
    <property type="protein sequence ID" value="VVC26562.1"/>
    <property type="molecule type" value="Genomic_DNA"/>
</dbReference>